<dbReference type="Proteomes" id="UP000298663">
    <property type="component" value="Unassembled WGS sequence"/>
</dbReference>
<gene>
    <name evidence="1" type="ORF">L596_007411</name>
</gene>
<reference evidence="1 2" key="1">
    <citation type="journal article" date="2015" name="Genome Biol.">
        <title>Comparative genomics of Steinernema reveals deeply conserved gene regulatory networks.</title>
        <authorList>
            <person name="Dillman A.R."/>
            <person name="Macchietto M."/>
            <person name="Porter C.F."/>
            <person name="Rogers A."/>
            <person name="Williams B."/>
            <person name="Antoshechkin I."/>
            <person name="Lee M.M."/>
            <person name="Goodwin Z."/>
            <person name="Lu X."/>
            <person name="Lewis E.E."/>
            <person name="Goodrich-Blair H."/>
            <person name="Stock S.P."/>
            <person name="Adams B.J."/>
            <person name="Sternberg P.W."/>
            <person name="Mortazavi A."/>
        </authorList>
    </citation>
    <scope>NUCLEOTIDE SEQUENCE [LARGE SCALE GENOMIC DNA]</scope>
    <source>
        <strain evidence="1 2">ALL</strain>
    </source>
</reference>
<protein>
    <submittedName>
        <fullName evidence="1">Uncharacterized protein</fullName>
    </submittedName>
</protein>
<keyword evidence="2" id="KW-1185">Reference proteome</keyword>
<evidence type="ECO:0000313" key="2">
    <source>
        <dbReference type="Proteomes" id="UP000298663"/>
    </source>
</evidence>
<proteinExistence type="predicted"/>
<sequence>MDSLRAALKSARSKEERIKDVRDLAFLRVTSKTSKQPLEPLSVSRSPFSSFRKQAQQSKTLFQSQKAQQELNEASGENFFLVHLLS</sequence>
<comment type="caution">
    <text evidence="1">The sequence shown here is derived from an EMBL/GenBank/DDBJ whole genome shotgun (WGS) entry which is preliminary data.</text>
</comment>
<name>A0A4U5P9W2_STECR</name>
<reference evidence="1 2" key="2">
    <citation type="journal article" date="2019" name="G3 (Bethesda)">
        <title>Hybrid Assembly of the Genome of the Entomopathogenic Nematode Steinernema carpocapsae Identifies the X-Chromosome.</title>
        <authorList>
            <person name="Serra L."/>
            <person name="Macchietto M."/>
            <person name="Macias-Munoz A."/>
            <person name="McGill C.J."/>
            <person name="Rodriguez I.M."/>
            <person name="Rodriguez B."/>
            <person name="Murad R."/>
            <person name="Mortazavi A."/>
        </authorList>
    </citation>
    <scope>NUCLEOTIDE SEQUENCE [LARGE SCALE GENOMIC DNA]</scope>
    <source>
        <strain evidence="1 2">ALL</strain>
    </source>
</reference>
<evidence type="ECO:0000313" key="1">
    <source>
        <dbReference type="EMBL" id="TKR92841.1"/>
    </source>
</evidence>
<accession>A0A4U5P9W2</accession>
<dbReference type="AlphaFoldDB" id="A0A4U5P9W2"/>
<dbReference type="EMBL" id="AZBU02000002">
    <property type="protein sequence ID" value="TKR92841.1"/>
    <property type="molecule type" value="Genomic_DNA"/>
</dbReference>
<organism evidence="1 2">
    <name type="scientific">Steinernema carpocapsae</name>
    <name type="common">Entomopathogenic nematode</name>
    <dbReference type="NCBI Taxonomy" id="34508"/>
    <lineage>
        <taxon>Eukaryota</taxon>
        <taxon>Metazoa</taxon>
        <taxon>Ecdysozoa</taxon>
        <taxon>Nematoda</taxon>
        <taxon>Chromadorea</taxon>
        <taxon>Rhabditida</taxon>
        <taxon>Tylenchina</taxon>
        <taxon>Panagrolaimomorpha</taxon>
        <taxon>Strongyloidoidea</taxon>
        <taxon>Steinernematidae</taxon>
        <taxon>Steinernema</taxon>
    </lineage>
</organism>